<feature type="region of interest" description="Disordered" evidence="1">
    <location>
        <begin position="1"/>
        <end position="171"/>
    </location>
</feature>
<feature type="compositionally biased region" description="Low complexity" evidence="1">
    <location>
        <begin position="51"/>
        <end position="60"/>
    </location>
</feature>
<reference evidence="3" key="1">
    <citation type="submission" date="2023-10" db="EMBL/GenBank/DDBJ databases">
        <authorList>
            <person name="Chen Y."/>
            <person name="Shah S."/>
            <person name="Dougan E. K."/>
            <person name="Thang M."/>
            <person name="Chan C."/>
        </authorList>
    </citation>
    <scope>NUCLEOTIDE SEQUENCE [LARGE SCALE GENOMIC DNA]</scope>
</reference>
<feature type="transmembrane region" description="Helical" evidence="2">
    <location>
        <begin position="827"/>
        <end position="855"/>
    </location>
</feature>
<keyword evidence="2" id="KW-1133">Transmembrane helix</keyword>
<keyword evidence="2" id="KW-0472">Membrane</keyword>
<keyword evidence="2" id="KW-0812">Transmembrane</keyword>
<keyword evidence="4" id="KW-1185">Reference proteome</keyword>
<evidence type="ECO:0008006" key="5">
    <source>
        <dbReference type="Google" id="ProtNLM"/>
    </source>
</evidence>
<organism evidence="3 4">
    <name type="scientific">Prorocentrum cordatum</name>
    <dbReference type="NCBI Taxonomy" id="2364126"/>
    <lineage>
        <taxon>Eukaryota</taxon>
        <taxon>Sar</taxon>
        <taxon>Alveolata</taxon>
        <taxon>Dinophyceae</taxon>
        <taxon>Prorocentrales</taxon>
        <taxon>Prorocentraceae</taxon>
        <taxon>Prorocentrum</taxon>
    </lineage>
</organism>
<name>A0ABN9W6X4_9DINO</name>
<gene>
    <name evidence="3" type="ORF">PCOR1329_LOCUS64610</name>
</gene>
<protein>
    <recommendedName>
        <fullName evidence="5">Exocyst complex component Sec6</fullName>
    </recommendedName>
</protein>
<proteinExistence type="predicted"/>
<comment type="caution">
    <text evidence="3">The sequence shown here is derived from an EMBL/GenBank/DDBJ whole genome shotgun (WGS) entry which is preliminary data.</text>
</comment>
<dbReference type="EMBL" id="CAUYUJ010018246">
    <property type="protein sequence ID" value="CAK0881907.1"/>
    <property type="molecule type" value="Genomic_DNA"/>
</dbReference>
<dbReference type="Proteomes" id="UP001189429">
    <property type="component" value="Unassembled WGS sequence"/>
</dbReference>
<feature type="compositionally biased region" description="Acidic residues" evidence="1">
    <location>
        <begin position="21"/>
        <end position="34"/>
    </location>
</feature>
<evidence type="ECO:0000313" key="4">
    <source>
        <dbReference type="Proteomes" id="UP001189429"/>
    </source>
</evidence>
<feature type="compositionally biased region" description="Low complexity" evidence="1">
    <location>
        <begin position="92"/>
        <end position="112"/>
    </location>
</feature>
<evidence type="ECO:0000256" key="1">
    <source>
        <dbReference type="SAM" id="MobiDB-lite"/>
    </source>
</evidence>
<evidence type="ECO:0000256" key="2">
    <source>
        <dbReference type="SAM" id="Phobius"/>
    </source>
</evidence>
<feature type="compositionally biased region" description="Low complexity" evidence="1">
    <location>
        <begin position="131"/>
        <end position="143"/>
    </location>
</feature>
<sequence length="953" mass="103071">MDWLQRVPKLSKAPAFKDEAPADDTDMDAEDEADGPAASDRRPGRGGFHGGSARAAASGRGELRSRKASPGSAAKGTSYNNSPMPSPPPTPGVRRPGLSISQGGVGSSVAGSTADPAVQAISDDDGEKGEGALADADAASNGDSGDGEKGSGDDGPGLDDDGRATATSFDACPKDTKGKAMYWKEMNDLTAWLEDKPLGKEYNQAKRLLRKISNKKEFEHEHKMLNRHMQLVDDAKYVSVANISEASEDKMTKVFERLKGARAVFPNKLQMVVLERRLTRKLSGAIERMSTDDAKQIYDLVKPYGHAEKTDRLAFFKDFFVKGIVAPLLDNDGSNQQRLKVMVNYVSITIKLDLRSSAIPERYSNDFFALLTALKVMHCALHREGIDILSSFVGESIVELDEMAASKANSDDIAQDFKRYQKTASKYLEDANETITSLADIASRPGDVLLASFGEVKPVLLDAFQEFPKWNVSFRPGYMTPVAQLMTNTTLQLFCDYEQSRSHPSKTCASASTGDIKQLVEQAAACFPLDDDLQTKLAQLHSWGQTQIFDQKLSALGNALSSIKVSDDVTSEQCAALKVACENFSGMEPTPLVREAAELVYMSIAASVTGHLLQDDPDEAQQRFINEGMLAMTSLQPVVIRHGAPHKNIHDATYNIIRYYQSAQAKAGAVMKLGSDDVERSQHADAEQCCKDIFGAIDGYDKFWDQYKGFNPNKIPEQFNLMAIKVEGWKKTAKVLSGLVVDDCKLNTNKAIDAVQECAGGALEGKSWTDGLQASAEIDAVLKHFSSTLCSFDMKAGKAKVQAMEKALPSLSVRPTLPPPPSSSPSAFAVVVDVVVIVVVVVVVVVAAAVVVVALMRYRVAFEAAGAYKALCGSFGLDPNAAVLSESESCAALWHVTTAEKACCLALTAKPKLSRMGLQQAVAAEEKKVKKYGGFDKFQPALKERCVKAISFD</sequence>
<evidence type="ECO:0000313" key="3">
    <source>
        <dbReference type="EMBL" id="CAK0881907.1"/>
    </source>
</evidence>
<accession>A0ABN9W6X4</accession>